<evidence type="ECO:0000313" key="2">
    <source>
        <dbReference type="EMBL" id="PNR30199.1"/>
    </source>
</evidence>
<sequence length="641" mass="74970">MPLLSFPWHYLKTASSFLEPKFIRQLVPVPKAITTQGEIRKFNKKKGQNNFKKNEKKINLTTVPTPPLLHIFARLLLFLLLLLALLYTSCHLRRLLHLHVPRLHLLLLLLLLRRRFSIRLLCRLSLLRLLLLRSRVRRLCHGARRLLRPLLLALRSVLYLLRTAIVRLALALPLRRGRHLRALAAVRCCLGPLLLGRLLRRRVELRHSQPLRRRLLVRFPVLVQQPVADHLLLRHRPRTQPPLPRVRVPLHHHPLHLRHHAVIARRHHCRRHLSDAQRYRLALRRHQHHLLAHLDPLLVPQQPGNHQLRPVADGIHCAVLHHAPLVARQQNLQRHDHPPQVALVLVVVVHPLRVQHVVHRHQVVFLAQNPRPNPTQLLHVTSHSQQQPQVHAQRSNVRPRLARHPEHHQVPLRIILQQLALVDCPNAQLPLHRRDQRRSLKQRARQRLNCLRHLRHRLHRRVQPRHAHVLLSGALLRLHQPSRPVHAHDQAARHLGIQRPTVPGLVHPQHAPNPCHHLVRRRVRRLVQIDHSIPHVIVKRPLQRRVPRRQRRVMPRPHVQLVVILQQNWPLRGVQRRGRRLGLNQVIGVRLLVRRGVPQHHLLPLRILDLAMLVFPLLLALRPCHSCVAGAGSTLRFNSGL</sequence>
<keyword evidence="1" id="KW-0472">Membrane</keyword>
<dbReference type="EMBL" id="ABEU02000022">
    <property type="protein sequence ID" value="PNR30199.1"/>
    <property type="molecule type" value="Genomic_DNA"/>
</dbReference>
<keyword evidence="1" id="KW-1133">Transmembrane helix</keyword>
<organism evidence="2">
    <name type="scientific">Physcomitrium patens</name>
    <name type="common">Spreading-leaved earth moss</name>
    <name type="synonym">Physcomitrella patens</name>
    <dbReference type="NCBI Taxonomy" id="3218"/>
    <lineage>
        <taxon>Eukaryota</taxon>
        <taxon>Viridiplantae</taxon>
        <taxon>Streptophyta</taxon>
        <taxon>Embryophyta</taxon>
        <taxon>Bryophyta</taxon>
        <taxon>Bryophytina</taxon>
        <taxon>Bryopsida</taxon>
        <taxon>Funariidae</taxon>
        <taxon>Funariales</taxon>
        <taxon>Funariaceae</taxon>
        <taxon>Physcomitrium</taxon>
    </lineage>
</organism>
<feature type="transmembrane region" description="Helical" evidence="1">
    <location>
        <begin position="95"/>
        <end position="112"/>
    </location>
</feature>
<name>A0A2K1ILP2_PHYPA</name>
<feature type="transmembrane region" description="Helical" evidence="1">
    <location>
        <begin position="68"/>
        <end position="88"/>
    </location>
</feature>
<dbReference type="EnsemblPlants" id="Pp3c22_191V3.1">
    <property type="protein sequence ID" value="PAC:32903209.CDS.1"/>
    <property type="gene ID" value="Pp3c22_191"/>
</dbReference>
<dbReference type="InParanoid" id="A0A2K1ILP2"/>
<reference evidence="3" key="3">
    <citation type="submission" date="2020-12" db="UniProtKB">
        <authorList>
            <consortium name="EnsemblPlants"/>
        </authorList>
    </citation>
    <scope>IDENTIFICATION</scope>
</reference>
<gene>
    <name evidence="2" type="ORF">PHYPA_026515</name>
</gene>
<evidence type="ECO:0000313" key="4">
    <source>
        <dbReference type="Proteomes" id="UP000006727"/>
    </source>
</evidence>
<protein>
    <submittedName>
        <fullName evidence="2 3">Uncharacterized protein</fullName>
    </submittedName>
</protein>
<keyword evidence="4" id="KW-1185">Reference proteome</keyword>
<evidence type="ECO:0000313" key="3">
    <source>
        <dbReference type="EnsemblPlants" id="PAC:32903209.CDS.1"/>
    </source>
</evidence>
<proteinExistence type="predicted"/>
<reference evidence="2 4" key="2">
    <citation type="journal article" date="2018" name="Plant J.">
        <title>The Physcomitrella patens chromosome-scale assembly reveals moss genome structure and evolution.</title>
        <authorList>
            <person name="Lang D."/>
            <person name="Ullrich K.K."/>
            <person name="Murat F."/>
            <person name="Fuchs J."/>
            <person name="Jenkins J."/>
            <person name="Haas F.B."/>
            <person name="Piednoel M."/>
            <person name="Gundlach H."/>
            <person name="Van Bel M."/>
            <person name="Meyberg R."/>
            <person name="Vives C."/>
            <person name="Morata J."/>
            <person name="Symeonidi A."/>
            <person name="Hiss M."/>
            <person name="Muchero W."/>
            <person name="Kamisugi Y."/>
            <person name="Saleh O."/>
            <person name="Blanc G."/>
            <person name="Decker E.L."/>
            <person name="van Gessel N."/>
            <person name="Grimwood J."/>
            <person name="Hayes R.D."/>
            <person name="Graham S.W."/>
            <person name="Gunter L.E."/>
            <person name="McDaniel S.F."/>
            <person name="Hoernstein S.N.W."/>
            <person name="Larsson A."/>
            <person name="Li F.W."/>
            <person name="Perroud P.F."/>
            <person name="Phillips J."/>
            <person name="Ranjan P."/>
            <person name="Rokshar D.S."/>
            <person name="Rothfels C.J."/>
            <person name="Schneider L."/>
            <person name="Shu S."/>
            <person name="Stevenson D.W."/>
            <person name="Thummler F."/>
            <person name="Tillich M."/>
            <person name="Villarreal Aguilar J.C."/>
            <person name="Widiez T."/>
            <person name="Wong G.K."/>
            <person name="Wymore A."/>
            <person name="Zhang Y."/>
            <person name="Zimmer A.D."/>
            <person name="Quatrano R.S."/>
            <person name="Mayer K.F.X."/>
            <person name="Goodstein D."/>
            <person name="Casacuberta J.M."/>
            <person name="Vandepoele K."/>
            <person name="Reski R."/>
            <person name="Cuming A.C."/>
            <person name="Tuskan G.A."/>
            <person name="Maumus F."/>
            <person name="Salse J."/>
            <person name="Schmutz J."/>
            <person name="Rensing S.A."/>
        </authorList>
    </citation>
    <scope>NUCLEOTIDE SEQUENCE [LARGE SCALE GENOMIC DNA]</scope>
    <source>
        <strain evidence="3 4">cv. Gransden 2004</strain>
    </source>
</reference>
<accession>A0A2K1ILP2</accession>
<reference evidence="2 4" key="1">
    <citation type="journal article" date="2008" name="Science">
        <title>The Physcomitrella genome reveals evolutionary insights into the conquest of land by plants.</title>
        <authorList>
            <person name="Rensing S."/>
            <person name="Lang D."/>
            <person name="Zimmer A."/>
            <person name="Terry A."/>
            <person name="Salamov A."/>
            <person name="Shapiro H."/>
            <person name="Nishiyama T."/>
            <person name="Perroud P.-F."/>
            <person name="Lindquist E."/>
            <person name="Kamisugi Y."/>
            <person name="Tanahashi T."/>
            <person name="Sakakibara K."/>
            <person name="Fujita T."/>
            <person name="Oishi K."/>
            <person name="Shin-I T."/>
            <person name="Kuroki Y."/>
            <person name="Toyoda A."/>
            <person name="Suzuki Y."/>
            <person name="Hashimoto A."/>
            <person name="Yamaguchi K."/>
            <person name="Sugano A."/>
            <person name="Kohara Y."/>
            <person name="Fujiyama A."/>
            <person name="Anterola A."/>
            <person name="Aoki S."/>
            <person name="Ashton N."/>
            <person name="Barbazuk W.B."/>
            <person name="Barker E."/>
            <person name="Bennetzen J."/>
            <person name="Bezanilla M."/>
            <person name="Blankenship R."/>
            <person name="Cho S.H."/>
            <person name="Dutcher S."/>
            <person name="Estelle M."/>
            <person name="Fawcett J.A."/>
            <person name="Gundlach H."/>
            <person name="Hanada K."/>
            <person name="Heyl A."/>
            <person name="Hicks K.A."/>
            <person name="Hugh J."/>
            <person name="Lohr M."/>
            <person name="Mayer K."/>
            <person name="Melkozernov A."/>
            <person name="Murata T."/>
            <person name="Nelson D."/>
            <person name="Pils B."/>
            <person name="Prigge M."/>
            <person name="Reiss B."/>
            <person name="Renner T."/>
            <person name="Rombauts S."/>
            <person name="Rushton P."/>
            <person name="Sanderfoot A."/>
            <person name="Schween G."/>
            <person name="Shiu S.-H."/>
            <person name="Stueber K."/>
            <person name="Theodoulou F.L."/>
            <person name="Tu H."/>
            <person name="Van de Peer Y."/>
            <person name="Verrier P.J."/>
            <person name="Waters E."/>
            <person name="Wood A."/>
            <person name="Yang L."/>
            <person name="Cove D."/>
            <person name="Cuming A."/>
            <person name="Hasebe M."/>
            <person name="Lucas S."/>
            <person name="Mishler D.B."/>
            <person name="Reski R."/>
            <person name="Grigoriev I."/>
            <person name="Quatrano R.S."/>
            <person name="Boore J.L."/>
        </authorList>
    </citation>
    <scope>NUCLEOTIDE SEQUENCE [LARGE SCALE GENOMIC DNA]</scope>
    <source>
        <strain evidence="3 4">cv. Gransden 2004</strain>
    </source>
</reference>
<dbReference type="Proteomes" id="UP000006727">
    <property type="component" value="Chromosome 22"/>
</dbReference>
<keyword evidence="1" id="KW-0812">Transmembrane</keyword>
<dbReference type="AlphaFoldDB" id="A0A2K1ILP2"/>
<dbReference type="Gramene" id="Pp3c22_191V3.1">
    <property type="protein sequence ID" value="PAC:32903209.CDS.1"/>
    <property type="gene ID" value="Pp3c22_191"/>
</dbReference>
<evidence type="ECO:0000256" key="1">
    <source>
        <dbReference type="SAM" id="Phobius"/>
    </source>
</evidence>